<dbReference type="InterPro" id="IPR036389">
    <property type="entry name" value="RNase_III_sf"/>
</dbReference>
<evidence type="ECO:0000256" key="15">
    <source>
        <dbReference type="HAMAP-Rule" id="MF_00104"/>
    </source>
</evidence>
<feature type="binding site" evidence="15">
    <location>
        <position position="124"/>
    </location>
    <ligand>
        <name>Mg(2+)</name>
        <dbReference type="ChEBI" id="CHEBI:18420"/>
    </ligand>
</feature>
<dbReference type="SMART" id="SM00358">
    <property type="entry name" value="DSRM"/>
    <property type="match status" value="1"/>
</dbReference>
<dbReference type="PROSITE" id="PS00517">
    <property type="entry name" value="RNASE_3_1"/>
    <property type="match status" value="1"/>
</dbReference>
<evidence type="ECO:0000313" key="18">
    <source>
        <dbReference type="EMBL" id="NDY94471.1"/>
    </source>
</evidence>
<feature type="active site" evidence="15">
    <location>
        <position position="127"/>
    </location>
</feature>
<keyword evidence="6 15" id="KW-0698">rRNA processing</keyword>
<evidence type="ECO:0000256" key="11">
    <source>
        <dbReference type="ARBA" id="ARBA00022759"/>
    </source>
</evidence>
<comment type="function">
    <text evidence="15">Digests double-stranded RNA. Involved in the processing of primary rRNA transcript to yield the immediate precursors to the large and small rRNAs (23S and 16S). Processes some mRNAs, and tRNAs when they are encoded in the rRNA operon. Processes pre-crRNA and tracrRNA of type II CRISPR loci if present in the organism.</text>
</comment>
<dbReference type="GO" id="GO:0003725">
    <property type="term" value="F:double-stranded RNA binding"/>
    <property type="evidence" value="ECO:0007669"/>
    <property type="project" value="TreeGrafter"/>
</dbReference>
<comment type="subcellular location">
    <subcellularLocation>
        <location evidence="2 15">Cytoplasm</location>
    </subcellularLocation>
</comment>
<dbReference type="GO" id="GO:0006364">
    <property type="term" value="P:rRNA processing"/>
    <property type="evidence" value="ECO:0007669"/>
    <property type="project" value="UniProtKB-UniRule"/>
</dbReference>
<dbReference type="EC" id="3.1.26.3" evidence="15"/>
<proteinExistence type="inferred from homology"/>
<dbReference type="GO" id="GO:0042802">
    <property type="term" value="F:identical protein binding"/>
    <property type="evidence" value="ECO:0007669"/>
    <property type="project" value="UniProtKB-ARBA"/>
</dbReference>
<keyword evidence="9 15" id="KW-0540">Nuclease</keyword>
<reference evidence="18 19" key="1">
    <citation type="submission" date="2020-02" db="EMBL/GenBank/DDBJ databases">
        <authorList>
            <person name="Zhang X.-Y."/>
        </authorList>
    </citation>
    <scope>NUCLEOTIDE SEQUENCE [LARGE SCALE GENOMIC DNA]</scope>
    <source>
        <strain evidence="18 19">C33</strain>
    </source>
</reference>
<protein>
    <recommendedName>
        <fullName evidence="15">Ribonuclease 3</fullName>
        <ecNumber evidence="15">3.1.26.3</ecNumber>
    </recommendedName>
    <alternativeName>
        <fullName evidence="15">Ribonuclease III</fullName>
        <shortName evidence="15">RNase III</shortName>
    </alternativeName>
</protein>
<sequence>MPLSASTASSRSAISEIDQLPGIAYRFRDPSLLTRALTHRSFGAGHYERLEFLGDSLLNLVAADLLYHRRVHATEGDLSRLRSRLVRDITLAEIARELDLSRYLRLGQGELRSGGFLRESILADVVEALIGAVYLDGGFEAARRVVAELIGERLAGLPDADQLKDPKTRLQELLQSRGHGLPVYTVLAESGADHAKRFLVECTVGDLVAPVRAEAASRRKAEQAAARLAYQAILDRSLGGPDD</sequence>
<feature type="binding site" evidence="15">
    <location>
        <position position="51"/>
    </location>
    <ligand>
        <name>Mg(2+)</name>
        <dbReference type="ChEBI" id="CHEBI:18420"/>
    </ligand>
</feature>
<dbReference type="Proteomes" id="UP000484885">
    <property type="component" value="Unassembled WGS sequence"/>
</dbReference>
<dbReference type="RefSeq" id="WP_164209690.1">
    <property type="nucleotide sequence ID" value="NZ_JAAGSC010000031.1"/>
</dbReference>
<evidence type="ECO:0000313" key="19">
    <source>
        <dbReference type="Proteomes" id="UP000484885"/>
    </source>
</evidence>
<evidence type="ECO:0000256" key="10">
    <source>
        <dbReference type="ARBA" id="ARBA00022723"/>
    </source>
</evidence>
<dbReference type="GO" id="GO:0010468">
    <property type="term" value="P:regulation of gene expression"/>
    <property type="evidence" value="ECO:0007669"/>
    <property type="project" value="TreeGrafter"/>
</dbReference>
<name>A0A845V2G8_9GAMM</name>
<dbReference type="CDD" id="cd10845">
    <property type="entry name" value="DSRM_RNAse_III_family"/>
    <property type="match status" value="1"/>
</dbReference>
<evidence type="ECO:0000256" key="4">
    <source>
        <dbReference type="ARBA" id="ARBA00011738"/>
    </source>
</evidence>
<dbReference type="Pfam" id="PF14622">
    <property type="entry name" value="Ribonucleas_3_3"/>
    <property type="match status" value="1"/>
</dbReference>
<evidence type="ECO:0000256" key="2">
    <source>
        <dbReference type="ARBA" id="ARBA00004496"/>
    </source>
</evidence>
<dbReference type="GO" id="GO:0008033">
    <property type="term" value="P:tRNA processing"/>
    <property type="evidence" value="ECO:0007669"/>
    <property type="project" value="UniProtKB-KW"/>
</dbReference>
<dbReference type="Gene3D" id="1.10.1520.10">
    <property type="entry name" value="Ribonuclease III domain"/>
    <property type="match status" value="1"/>
</dbReference>
<feature type="active site" evidence="15">
    <location>
        <position position="55"/>
    </location>
</feature>
<comment type="similarity">
    <text evidence="3">Belongs to the ribonuclease III family.</text>
</comment>
<dbReference type="PROSITE" id="PS50137">
    <property type="entry name" value="DS_RBD"/>
    <property type="match status" value="1"/>
</dbReference>
<dbReference type="PANTHER" id="PTHR11207:SF0">
    <property type="entry name" value="RIBONUCLEASE 3"/>
    <property type="match status" value="1"/>
</dbReference>
<evidence type="ECO:0000259" key="16">
    <source>
        <dbReference type="PROSITE" id="PS50137"/>
    </source>
</evidence>
<dbReference type="PROSITE" id="PS50142">
    <property type="entry name" value="RNASE_3_2"/>
    <property type="match status" value="1"/>
</dbReference>
<dbReference type="GO" id="GO:0019843">
    <property type="term" value="F:rRNA binding"/>
    <property type="evidence" value="ECO:0007669"/>
    <property type="project" value="UniProtKB-KW"/>
</dbReference>
<dbReference type="GO" id="GO:0046872">
    <property type="term" value="F:metal ion binding"/>
    <property type="evidence" value="ECO:0007669"/>
    <property type="project" value="UniProtKB-KW"/>
</dbReference>
<dbReference type="Pfam" id="PF00035">
    <property type="entry name" value="dsrm"/>
    <property type="match status" value="1"/>
</dbReference>
<keyword evidence="5 15" id="KW-0963">Cytoplasm</keyword>
<dbReference type="SUPFAM" id="SSF69065">
    <property type="entry name" value="RNase III domain-like"/>
    <property type="match status" value="1"/>
</dbReference>
<dbReference type="AlphaFoldDB" id="A0A845V2G8"/>
<dbReference type="FunFam" id="1.10.1520.10:FF:000001">
    <property type="entry name" value="Ribonuclease 3"/>
    <property type="match status" value="1"/>
</dbReference>
<evidence type="ECO:0000256" key="14">
    <source>
        <dbReference type="ARBA" id="ARBA00022884"/>
    </source>
</evidence>
<accession>A0A845V2G8</accession>
<evidence type="ECO:0000256" key="5">
    <source>
        <dbReference type="ARBA" id="ARBA00022490"/>
    </source>
</evidence>
<dbReference type="PANTHER" id="PTHR11207">
    <property type="entry name" value="RIBONUCLEASE III"/>
    <property type="match status" value="1"/>
</dbReference>
<gene>
    <name evidence="15 18" type="primary">rnc</name>
    <name evidence="18" type="ORF">G3I74_01835</name>
</gene>
<evidence type="ECO:0000256" key="9">
    <source>
        <dbReference type="ARBA" id="ARBA00022722"/>
    </source>
</evidence>
<dbReference type="GO" id="GO:0006397">
    <property type="term" value="P:mRNA processing"/>
    <property type="evidence" value="ECO:0007669"/>
    <property type="project" value="UniProtKB-UniRule"/>
</dbReference>
<evidence type="ECO:0000256" key="1">
    <source>
        <dbReference type="ARBA" id="ARBA00000109"/>
    </source>
</evidence>
<keyword evidence="7 15" id="KW-0507">mRNA processing</keyword>
<dbReference type="SUPFAM" id="SSF54768">
    <property type="entry name" value="dsRNA-binding domain-like"/>
    <property type="match status" value="1"/>
</dbReference>
<keyword evidence="14 15" id="KW-0694">RNA-binding</keyword>
<dbReference type="Gene3D" id="3.30.160.20">
    <property type="match status" value="1"/>
</dbReference>
<feature type="domain" description="RNase III" evidence="17">
    <location>
        <begin position="14"/>
        <end position="138"/>
    </location>
</feature>
<dbReference type="InterPro" id="IPR000999">
    <property type="entry name" value="RNase_III_dom"/>
</dbReference>
<evidence type="ECO:0000256" key="3">
    <source>
        <dbReference type="ARBA" id="ARBA00010183"/>
    </source>
</evidence>
<keyword evidence="11 15" id="KW-0255">Endonuclease</keyword>
<dbReference type="HAMAP" id="MF_00104">
    <property type="entry name" value="RNase_III"/>
    <property type="match status" value="1"/>
</dbReference>
<dbReference type="FunFam" id="3.30.160.20:FF:000003">
    <property type="entry name" value="Ribonuclease 3"/>
    <property type="match status" value="1"/>
</dbReference>
<feature type="binding site" evidence="15">
    <location>
        <position position="127"/>
    </location>
    <ligand>
        <name>Mg(2+)</name>
        <dbReference type="ChEBI" id="CHEBI:18420"/>
    </ligand>
</feature>
<comment type="catalytic activity">
    <reaction evidence="1 15">
        <text>Endonucleolytic cleavage to 5'-phosphomonoester.</text>
        <dbReference type="EC" id="3.1.26.3"/>
    </reaction>
</comment>
<comment type="subunit">
    <text evidence="4 15">Homodimer.</text>
</comment>
<evidence type="ECO:0000256" key="8">
    <source>
        <dbReference type="ARBA" id="ARBA00022694"/>
    </source>
</evidence>
<dbReference type="CDD" id="cd00593">
    <property type="entry name" value="RIBOc"/>
    <property type="match status" value="1"/>
</dbReference>
<evidence type="ECO:0000256" key="12">
    <source>
        <dbReference type="ARBA" id="ARBA00022801"/>
    </source>
</evidence>
<evidence type="ECO:0000256" key="7">
    <source>
        <dbReference type="ARBA" id="ARBA00022664"/>
    </source>
</evidence>
<keyword evidence="15" id="KW-0699">rRNA-binding</keyword>
<dbReference type="GO" id="GO:0004525">
    <property type="term" value="F:ribonuclease III activity"/>
    <property type="evidence" value="ECO:0007669"/>
    <property type="project" value="UniProtKB-UniRule"/>
</dbReference>
<dbReference type="InterPro" id="IPR014720">
    <property type="entry name" value="dsRBD_dom"/>
</dbReference>
<dbReference type="SMART" id="SM00535">
    <property type="entry name" value="RIBOc"/>
    <property type="match status" value="1"/>
</dbReference>
<evidence type="ECO:0000256" key="13">
    <source>
        <dbReference type="ARBA" id="ARBA00022842"/>
    </source>
</evidence>
<keyword evidence="10 15" id="KW-0479">Metal-binding</keyword>
<dbReference type="EMBL" id="JAAGSC010000031">
    <property type="protein sequence ID" value="NDY94471.1"/>
    <property type="molecule type" value="Genomic_DNA"/>
</dbReference>
<keyword evidence="12 15" id="KW-0378">Hydrolase</keyword>
<evidence type="ECO:0000259" key="17">
    <source>
        <dbReference type="PROSITE" id="PS50142"/>
    </source>
</evidence>
<comment type="cofactor">
    <cofactor evidence="15">
        <name>Mg(2+)</name>
        <dbReference type="ChEBI" id="CHEBI:18420"/>
    </cofactor>
</comment>
<keyword evidence="13 15" id="KW-0460">Magnesium</keyword>
<dbReference type="NCBIfam" id="TIGR02191">
    <property type="entry name" value="RNaseIII"/>
    <property type="match status" value="1"/>
</dbReference>
<keyword evidence="19" id="KW-1185">Reference proteome</keyword>
<comment type="caution">
    <text evidence="18">The sequence shown here is derived from an EMBL/GenBank/DDBJ whole genome shotgun (WGS) entry which is preliminary data.</text>
</comment>
<organism evidence="18 19">
    <name type="scientific">Wenzhouxiangella limi</name>
    <dbReference type="NCBI Taxonomy" id="2707351"/>
    <lineage>
        <taxon>Bacteria</taxon>
        <taxon>Pseudomonadati</taxon>
        <taxon>Pseudomonadota</taxon>
        <taxon>Gammaproteobacteria</taxon>
        <taxon>Chromatiales</taxon>
        <taxon>Wenzhouxiangellaceae</taxon>
        <taxon>Wenzhouxiangella</taxon>
    </lineage>
</organism>
<dbReference type="InterPro" id="IPR011907">
    <property type="entry name" value="RNase_III"/>
</dbReference>
<feature type="domain" description="DRBM" evidence="16">
    <location>
        <begin position="165"/>
        <end position="235"/>
    </location>
</feature>
<keyword evidence="8 15" id="KW-0819">tRNA processing</keyword>
<dbReference type="GO" id="GO:0005737">
    <property type="term" value="C:cytoplasm"/>
    <property type="evidence" value="ECO:0007669"/>
    <property type="project" value="UniProtKB-SubCell"/>
</dbReference>
<evidence type="ECO:0000256" key="6">
    <source>
        <dbReference type="ARBA" id="ARBA00022552"/>
    </source>
</evidence>